<sequence length="118" mass="13772">MENYKKLIVWQKSMLLVKETYRLLRFMPKYENYSLSDQMRRSVVSIPSNIAEGAGRNSSREFAHFLSIARGSRYELETQLLICIELNYLSEEQCKEAFALINEVGTILNGFIKKLNLQ</sequence>
<dbReference type="PANTHER" id="PTHR38471:SF2">
    <property type="entry name" value="FOUR HELIX BUNDLE PROTEIN"/>
    <property type="match status" value="1"/>
</dbReference>
<dbReference type="EMBL" id="FPIP01000009">
    <property type="protein sequence ID" value="SFW48465.1"/>
    <property type="molecule type" value="Genomic_DNA"/>
</dbReference>
<accession>A0A1K1PLV0</accession>
<proteinExistence type="predicted"/>
<organism evidence="1 2">
    <name type="scientific">Ruminococcus flavefaciens</name>
    <dbReference type="NCBI Taxonomy" id="1265"/>
    <lineage>
        <taxon>Bacteria</taxon>
        <taxon>Bacillati</taxon>
        <taxon>Bacillota</taxon>
        <taxon>Clostridia</taxon>
        <taxon>Eubacteriales</taxon>
        <taxon>Oscillospiraceae</taxon>
        <taxon>Ruminococcus</taxon>
    </lineage>
</organism>
<dbReference type="RefSeq" id="WP_072301035.1">
    <property type="nucleotide sequence ID" value="NZ_FPIP01000009.1"/>
</dbReference>
<dbReference type="CDD" id="cd16377">
    <property type="entry name" value="23S_rRNA_IVP_like"/>
    <property type="match status" value="1"/>
</dbReference>
<dbReference type="PANTHER" id="PTHR38471">
    <property type="entry name" value="FOUR HELIX BUNDLE PROTEIN"/>
    <property type="match status" value="1"/>
</dbReference>
<evidence type="ECO:0000313" key="1">
    <source>
        <dbReference type="EMBL" id="SFW48465.1"/>
    </source>
</evidence>
<dbReference type="Pfam" id="PF05635">
    <property type="entry name" value="23S_rRNA_IVP"/>
    <property type="match status" value="1"/>
</dbReference>
<dbReference type="InterPro" id="IPR036583">
    <property type="entry name" value="23S_rRNA_IVS_sf"/>
</dbReference>
<dbReference type="InterPro" id="IPR012657">
    <property type="entry name" value="23S_rRNA-intervening_sequence"/>
</dbReference>
<gene>
    <name evidence="1" type="ORF">SAMN02910280_2855</name>
</gene>
<dbReference type="AlphaFoldDB" id="A0A1K1PLV0"/>
<dbReference type="Gene3D" id="1.20.1440.60">
    <property type="entry name" value="23S rRNA-intervening sequence"/>
    <property type="match status" value="1"/>
</dbReference>
<name>A0A1K1PLV0_RUMFL</name>
<protein>
    <submittedName>
        <fullName evidence="1">Four helix bundle protein</fullName>
    </submittedName>
</protein>
<dbReference type="NCBIfam" id="TIGR02436">
    <property type="entry name" value="four helix bundle protein"/>
    <property type="match status" value="1"/>
</dbReference>
<reference evidence="1 2" key="1">
    <citation type="submission" date="2016-11" db="EMBL/GenBank/DDBJ databases">
        <authorList>
            <person name="Jaros S."/>
            <person name="Januszkiewicz K."/>
            <person name="Wedrychowicz H."/>
        </authorList>
    </citation>
    <scope>NUCLEOTIDE SEQUENCE [LARGE SCALE GENOMIC DNA]</scope>
    <source>
        <strain evidence="1 2">YL228</strain>
    </source>
</reference>
<evidence type="ECO:0000313" key="2">
    <source>
        <dbReference type="Proteomes" id="UP000183461"/>
    </source>
</evidence>
<dbReference type="SUPFAM" id="SSF158446">
    <property type="entry name" value="IVS-encoded protein-like"/>
    <property type="match status" value="1"/>
</dbReference>
<dbReference type="Proteomes" id="UP000183461">
    <property type="component" value="Unassembled WGS sequence"/>
</dbReference>